<keyword evidence="2" id="KW-1185">Reference proteome</keyword>
<reference evidence="1" key="3">
    <citation type="submission" date="2025-09" db="UniProtKB">
        <authorList>
            <consortium name="Ensembl"/>
        </authorList>
    </citation>
    <scope>IDENTIFICATION</scope>
</reference>
<reference evidence="1" key="2">
    <citation type="submission" date="2025-08" db="UniProtKB">
        <authorList>
            <consortium name="Ensembl"/>
        </authorList>
    </citation>
    <scope>IDENTIFICATION</scope>
</reference>
<dbReference type="PANTHER" id="PTHR45850:SF2">
    <property type="entry name" value="SORTING NEXIN-5-LIKE"/>
    <property type="match status" value="1"/>
</dbReference>
<evidence type="ECO:0000313" key="1">
    <source>
        <dbReference type="Ensembl" id="ENSCSEP00000005707.1"/>
    </source>
</evidence>
<dbReference type="GO" id="GO:0035091">
    <property type="term" value="F:phosphatidylinositol binding"/>
    <property type="evidence" value="ECO:0007669"/>
    <property type="project" value="InterPro"/>
</dbReference>
<dbReference type="PANTHER" id="PTHR45850">
    <property type="entry name" value="SORTING NEXIN FAMILY MEMBER"/>
    <property type="match status" value="1"/>
</dbReference>
<name>A0A3P8UTK2_CYNSE</name>
<dbReference type="GeneTree" id="ENSGT00940000175117"/>
<accession>A0A3P8UTK2</accession>
<dbReference type="Ensembl" id="ENSCSET00000005768.1">
    <property type="protein sequence ID" value="ENSCSEP00000005707.1"/>
    <property type="gene ID" value="ENSCSEG00000003680.1"/>
</dbReference>
<dbReference type="InParanoid" id="A0A3P8UTK2"/>
<dbReference type="Gene3D" id="3.30.1520.10">
    <property type="entry name" value="Phox-like domain"/>
    <property type="match status" value="1"/>
</dbReference>
<protein>
    <submittedName>
        <fullName evidence="1">Uncharacterized protein</fullName>
    </submittedName>
</protein>
<dbReference type="AlphaFoldDB" id="A0A3P8UTK2"/>
<dbReference type="Proteomes" id="UP000265120">
    <property type="component" value="Chromosome 11"/>
</dbReference>
<reference evidence="1 2" key="1">
    <citation type="journal article" date="2014" name="Nat. Genet.">
        <title>Whole-genome sequence of a flatfish provides insights into ZW sex chromosome evolution and adaptation to a benthic lifestyle.</title>
        <authorList>
            <person name="Chen S."/>
            <person name="Zhang G."/>
            <person name="Shao C."/>
            <person name="Huang Q."/>
            <person name="Liu G."/>
            <person name="Zhang P."/>
            <person name="Song W."/>
            <person name="An N."/>
            <person name="Chalopin D."/>
            <person name="Volff J.N."/>
            <person name="Hong Y."/>
            <person name="Li Q."/>
            <person name="Sha Z."/>
            <person name="Zhou H."/>
            <person name="Xie M."/>
            <person name="Yu Q."/>
            <person name="Liu Y."/>
            <person name="Xiang H."/>
            <person name="Wang N."/>
            <person name="Wu K."/>
            <person name="Yang C."/>
            <person name="Zhou Q."/>
            <person name="Liao X."/>
            <person name="Yang L."/>
            <person name="Hu Q."/>
            <person name="Zhang J."/>
            <person name="Meng L."/>
            <person name="Jin L."/>
            <person name="Tian Y."/>
            <person name="Lian J."/>
            <person name="Yang J."/>
            <person name="Miao G."/>
            <person name="Liu S."/>
            <person name="Liang Z."/>
            <person name="Yan F."/>
            <person name="Li Y."/>
            <person name="Sun B."/>
            <person name="Zhang H."/>
            <person name="Zhang J."/>
            <person name="Zhu Y."/>
            <person name="Du M."/>
            <person name="Zhao Y."/>
            <person name="Schartl M."/>
            <person name="Tang Q."/>
            <person name="Wang J."/>
        </authorList>
    </citation>
    <scope>NUCLEOTIDE SEQUENCE</scope>
</reference>
<organism evidence="1 2">
    <name type="scientific">Cynoglossus semilaevis</name>
    <name type="common">Tongue sole</name>
    <dbReference type="NCBI Taxonomy" id="244447"/>
    <lineage>
        <taxon>Eukaryota</taxon>
        <taxon>Metazoa</taxon>
        <taxon>Chordata</taxon>
        <taxon>Craniata</taxon>
        <taxon>Vertebrata</taxon>
        <taxon>Euteleostomi</taxon>
        <taxon>Actinopterygii</taxon>
        <taxon>Neopterygii</taxon>
        <taxon>Teleostei</taxon>
        <taxon>Neoteleostei</taxon>
        <taxon>Acanthomorphata</taxon>
        <taxon>Carangaria</taxon>
        <taxon>Pleuronectiformes</taxon>
        <taxon>Pleuronectoidei</taxon>
        <taxon>Cynoglossidae</taxon>
        <taxon>Cynoglossinae</taxon>
        <taxon>Cynoglossus</taxon>
    </lineage>
</organism>
<sequence length="254" mass="28746">MVVTKNKLILLYSQVWDLIKVWVSEAAALSSLADITYEVSVTEVLKDGDALTFLIVSQKLSGTGEYHVDRTYDDLEWLQQHLFSQENVPGIQGVIVSTASLSVFALYFHLSFLALGEWQPYCKALETFLRQVASHDLLKNNKAVEIFLTSSDKNMMSVADNNVSTLGLGLDLESRYQEAEKEMLFRRTCKLVELETALRNTEKAKPVKKAMEEVRKAAQTEFDDICEVAKQEVKHLIKTVYFYKASPNHLSLLA</sequence>
<dbReference type="SUPFAM" id="SSF64268">
    <property type="entry name" value="PX domain"/>
    <property type="match status" value="1"/>
</dbReference>
<evidence type="ECO:0000313" key="2">
    <source>
        <dbReference type="Proteomes" id="UP000265120"/>
    </source>
</evidence>
<dbReference type="OMA" id="VQWCEKQ"/>
<dbReference type="InterPro" id="IPR036871">
    <property type="entry name" value="PX_dom_sf"/>
</dbReference>
<proteinExistence type="predicted"/>